<protein>
    <recommendedName>
        <fullName evidence="3">Type II toxin-antitoxin system RelE/ParE family toxin</fullName>
    </recommendedName>
</protein>
<accession>A0A5J4RC50</accession>
<evidence type="ECO:0000313" key="2">
    <source>
        <dbReference type="EMBL" id="KAA6331647.1"/>
    </source>
</evidence>
<comment type="caution">
    <text evidence="2">The sequence shown here is derived from an EMBL/GenBank/DDBJ whole genome shotgun (WGS) entry which is preliminary data.</text>
</comment>
<reference evidence="2" key="1">
    <citation type="submission" date="2019-03" db="EMBL/GenBank/DDBJ databases">
        <title>Single cell metagenomics reveals metabolic interactions within the superorganism composed of flagellate Streblomastix strix and complex community of Bacteroidetes bacteria on its surface.</title>
        <authorList>
            <person name="Treitli S.C."/>
            <person name="Kolisko M."/>
            <person name="Husnik F."/>
            <person name="Keeling P."/>
            <person name="Hampl V."/>
        </authorList>
    </citation>
    <scope>NUCLEOTIDE SEQUENCE</scope>
    <source>
        <strain evidence="2">STM</strain>
    </source>
</reference>
<organism evidence="2">
    <name type="scientific">termite gut metagenome</name>
    <dbReference type="NCBI Taxonomy" id="433724"/>
    <lineage>
        <taxon>unclassified sequences</taxon>
        <taxon>metagenomes</taxon>
        <taxon>organismal metagenomes</taxon>
    </lineage>
</organism>
<proteinExistence type="predicted"/>
<dbReference type="EMBL" id="SNRY01001345">
    <property type="protein sequence ID" value="KAA6331647.1"/>
    <property type="molecule type" value="Genomic_DNA"/>
</dbReference>
<dbReference type="InterPro" id="IPR035093">
    <property type="entry name" value="RelE/ParE_toxin_dom_sf"/>
</dbReference>
<dbReference type="Pfam" id="PF05016">
    <property type="entry name" value="ParE_toxin"/>
    <property type="match status" value="1"/>
</dbReference>
<dbReference type="Gene3D" id="3.30.2310.20">
    <property type="entry name" value="RelE-like"/>
    <property type="match status" value="1"/>
</dbReference>
<gene>
    <name evidence="2" type="ORF">EZS27_019766</name>
</gene>
<sequence>MVVEWSDPTTEDFDNIVRYLENNWNDKVVGKFIRNIREEILRLAVFPFAFPVTHRKKNVRRCVVSKTNSIYYSVKENIILIFAISDNR</sequence>
<name>A0A5J4RC50_9ZZZZ</name>
<dbReference type="AlphaFoldDB" id="A0A5J4RC50"/>
<dbReference type="InterPro" id="IPR007712">
    <property type="entry name" value="RelE/ParE_toxin"/>
</dbReference>
<evidence type="ECO:0000256" key="1">
    <source>
        <dbReference type="ARBA" id="ARBA00022649"/>
    </source>
</evidence>
<evidence type="ECO:0008006" key="3">
    <source>
        <dbReference type="Google" id="ProtNLM"/>
    </source>
</evidence>
<keyword evidence="1" id="KW-1277">Toxin-antitoxin system</keyword>